<dbReference type="Gene3D" id="3.40.50.2000">
    <property type="entry name" value="Glycogen Phosphorylase B"/>
    <property type="match status" value="2"/>
</dbReference>
<evidence type="ECO:0000259" key="1">
    <source>
        <dbReference type="Pfam" id="PF00534"/>
    </source>
</evidence>
<dbReference type="InterPro" id="IPR001296">
    <property type="entry name" value="Glyco_trans_1"/>
</dbReference>
<dbReference type="Pfam" id="PF00534">
    <property type="entry name" value="Glycos_transf_1"/>
    <property type="match status" value="1"/>
</dbReference>
<feature type="domain" description="Glycosyl transferase family 1" evidence="1">
    <location>
        <begin position="236"/>
        <end position="388"/>
    </location>
</feature>
<sequence>MRILIINNGIWPSGAQISTNEFIESLADRVELRILTCYQERFLTKVPAPTYRLPCKNVGALLIMKTDHAVEKFVEWADIAWIATGEFALASRIKQIKNLPIVAHLHSYEFLCPFMWLTYSLKEICNDSCTISKIVKCKFGSETHLIALGAKTLPHGLISLGPGIVWTSLYYAKWRKIIMESFNNIDGFIAVSRTLYELHTKYFYNSKKKLLEVIYNLTIEPLKYVKPSSHEPYGDYVLYASGSNPVKGPHLLLEAWREVSREFRDLKLYMVGCKNTWVERKARQMNLRNIVFMERLPPDRRYYYLMYKAKAVVMPSLVPEAFGRIPVEANRLGVPAVVSSAGALPEIIIDGITGYIFKAGDVDDLVKKVVKVLEKDFNREEIIKHSYEKVDPQREVEKLIEFFESVINYKG</sequence>
<accession>A0A7J2U3A7</accession>
<dbReference type="EMBL" id="DSEU01000044">
    <property type="protein sequence ID" value="HEM67231.1"/>
    <property type="molecule type" value="Genomic_DNA"/>
</dbReference>
<dbReference type="PANTHER" id="PTHR12526:SF630">
    <property type="entry name" value="GLYCOSYLTRANSFERASE"/>
    <property type="match status" value="1"/>
</dbReference>
<dbReference type="PANTHER" id="PTHR12526">
    <property type="entry name" value="GLYCOSYLTRANSFERASE"/>
    <property type="match status" value="1"/>
</dbReference>
<organism evidence="2">
    <name type="scientific">Ignisphaera aggregans</name>
    <dbReference type="NCBI Taxonomy" id="334771"/>
    <lineage>
        <taxon>Archaea</taxon>
        <taxon>Thermoproteota</taxon>
        <taxon>Thermoprotei</taxon>
        <taxon>Desulfurococcales</taxon>
        <taxon>Desulfurococcaceae</taxon>
        <taxon>Ignisphaera</taxon>
    </lineage>
</organism>
<dbReference type="CDD" id="cd03801">
    <property type="entry name" value="GT4_PimA-like"/>
    <property type="match status" value="1"/>
</dbReference>
<proteinExistence type="predicted"/>
<evidence type="ECO:0000313" key="2">
    <source>
        <dbReference type="EMBL" id="HEM67231.1"/>
    </source>
</evidence>
<protein>
    <submittedName>
        <fullName evidence="2">Glycosyltransferase</fullName>
    </submittedName>
</protein>
<reference evidence="2" key="1">
    <citation type="journal article" date="2020" name="mSystems">
        <title>Genome- and Community-Level Interaction Insights into Carbon Utilization and Element Cycling Functions of Hydrothermarchaeota in Hydrothermal Sediment.</title>
        <authorList>
            <person name="Zhou Z."/>
            <person name="Liu Y."/>
            <person name="Xu W."/>
            <person name="Pan J."/>
            <person name="Luo Z.H."/>
            <person name="Li M."/>
        </authorList>
    </citation>
    <scope>NUCLEOTIDE SEQUENCE [LARGE SCALE GENOMIC DNA]</scope>
    <source>
        <strain evidence="2">SpSt-125</strain>
    </source>
</reference>
<comment type="caution">
    <text evidence="2">The sequence shown here is derived from an EMBL/GenBank/DDBJ whole genome shotgun (WGS) entry which is preliminary data.</text>
</comment>
<dbReference type="GO" id="GO:0016757">
    <property type="term" value="F:glycosyltransferase activity"/>
    <property type="evidence" value="ECO:0007669"/>
    <property type="project" value="InterPro"/>
</dbReference>
<gene>
    <name evidence="2" type="ORF">ENO26_06665</name>
</gene>
<keyword evidence="2" id="KW-0808">Transferase</keyword>
<dbReference type="SUPFAM" id="SSF53756">
    <property type="entry name" value="UDP-Glycosyltransferase/glycogen phosphorylase"/>
    <property type="match status" value="1"/>
</dbReference>
<dbReference type="AlphaFoldDB" id="A0A7J2U3A7"/>
<name>A0A7J2U3A7_9CREN</name>